<sequence>MEIPLRTAYSQAGRCGMQPKAKHSLRAQAQLMRTETVETFELVKVKQKLLDIRAELERERRTREVREQALPSEYHRQTYL</sequence>
<name>A0A8X6W203_TRICX</name>
<organism evidence="2 3">
    <name type="scientific">Trichonephila clavipes</name>
    <name type="common">Golden silk orbweaver</name>
    <name type="synonym">Nephila clavipes</name>
    <dbReference type="NCBI Taxonomy" id="2585209"/>
    <lineage>
        <taxon>Eukaryota</taxon>
        <taxon>Metazoa</taxon>
        <taxon>Ecdysozoa</taxon>
        <taxon>Arthropoda</taxon>
        <taxon>Chelicerata</taxon>
        <taxon>Arachnida</taxon>
        <taxon>Araneae</taxon>
        <taxon>Araneomorphae</taxon>
        <taxon>Entelegynae</taxon>
        <taxon>Araneoidea</taxon>
        <taxon>Nephilidae</taxon>
        <taxon>Trichonephila</taxon>
    </lineage>
</organism>
<dbReference type="Proteomes" id="UP000887159">
    <property type="component" value="Unassembled WGS sequence"/>
</dbReference>
<feature type="region of interest" description="Disordered" evidence="1">
    <location>
        <begin position="59"/>
        <end position="80"/>
    </location>
</feature>
<comment type="caution">
    <text evidence="2">The sequence shown here is derived from an EMBL/GenBank/DDBJ whole genome shotgun (WGS) entry which is preliminary data.</text>
</comment>
<proteinExistence type="predicted"/>
<gene>
    <name evidence="2" type="ORF">TNCV_25631</name>
</gene>
<evidence type="ECO:0000256" key="1">
    <source>
        <dbReference type="SAM" id="MobiDB-lite"/>
    </source>
</evidence>
<evidence type="ECO:0000313" key="3">
    <source>
        <dbReference type="Proteomes" id="UP000887159"/>
    </source>
</evidence>
<dbReference type="AlphaFoldDB" id="A0A8X6W203"/>
<reference evidence="2" key="1">
    <citation type="submission" date="2020-08" db="EMBL/GenBank/DDBJ databases">
        <title>Multicomponent nature underlies the extraordinary mechanical properties of spider dragline silk.</title>
        <authorList>
            <person name="Kono N."/>
            <person name="Nakamura H."/>
            <person name="Mori M."/>
            <person name="Yoshida Y."/>
            <person name="Ohtoshi R."/>
            <person name="Malay A.D."/>
            <person name="Moran D.A.P."/>
            <person name="Tomita M."/>
            <person name="Numata K."/>
            <person name="Arakawa K."/>
        </authorList>
    </citation>
    <scope>NUCLEOTIDE SEQUENCE</scope>
</reference>
<protein>
    <submittedName>
        <fullName evidence="2">Uncharacterized protein</fullName>
    </submittedName>
</protein>
<dbReference type="EMBL" id="BMAU01021375">
    <property type="protein sequence ID" value="GFY26366.1"/>
    <property type="molecule type" value="Genomic_DNA"/>
</dbReference>
<evidence type="ECO:0000313" key="2">
    <source>
        <dbReference type="EMBL" id="GFY26366.1"/>
    </source>
</evidence>
<keyword evidence="3" id="KW-1185">Reference proteome</keyword>
<accession>A0A8X6W203</accession>